<feature type="region of interest" description="Disordered" evidence="1">
    <location>
        <begin position="217"/>
        <end position="265"/>
    </location>
</feature>
<dbReference type="Proteomes" id="UP000886885">
    <property type="component" value="Chromosome 5D"/>
</dbReference>
<dbReference type="AlphaFoldDB" id="A0A8X8D2V8"/>
<feature type="domain" description="DUF8204" evidence="2">
    <location>
        <begin position="63"/>
        <end position="99"/>
    </location>
</feature>
<feature type="domain" description="DUF8204" evidence="2">
    <location>
        <begin position="145"/>
        <end position="207"/>
    </location>
</feature>
<dbReference type="EMBL" id="JAAWWB010000010">
    <property type="protein sequence ID" value="KAG6773884.1"/>
    <property type="molecule type" value="Genomic_DNA"/>
</dbReference>
<feature type="region of interest" description="Disordered" evidence="1">
    <location>
        <begin position="1"/>
        <end position="60"/>
    </location>
</feature>
<dbReference type="PANTHER" id="PTHR34566:SF2">
    <property type="entry name" value="ALTERED INHERITANCE OF MITOCHONDRIA PROTEIN"/>
    <property type="match status" value="1"/>
</dbReference>
<proteinExistence type="predicted"/>
<evidence type="ECO:0000256" key="1">
    <source>
        <dbReference type="SAM" id="MobiDB-lite"/>
    </source>
</evidence>
<evidence type="ECO:0000313" key="4">
    <source>
        <dbReference type="Proteomes" id="UP000886885"/>
    </source>
</evidence>
<evidence type="ECO:0000259" key="2">
    <source>
        <dbReference type="Pfam" id="PF26631"/>
    </source>
</evidence>
<reference evidence="3" key="1">
    <citation type="journal article" date="2020" name="bioRxiv">
        <title>Hybrid origin of Populus tomentosa Carr. identified through genome sequencing and phylogenomic analysis.</title>
        <authorList>
            <person name="An X."/>
            <person name="Gao K."/>
            <person name="Chen Z."/>
            <person name="Li J."/>
            <person name="Yang X."/>
            <person name="Yang X."/>
            <person name="Zhou J."/>
            <person name="Guo T."/>
            <person name="Zhao T."/>
            <person name="Huang S."/>
            <person name="Miao D."/>
            <person name="Khan W.U."/>
            <person name="Rao P."/>
            <person name="Ye M."/>
            <person name="Lei B."/>
            <person name="Liao W."/>
            <person name="Wang J."/>
            <person name="Ji L."/>
            <person name="Li Y."/>
            <person name="Guo B."/>
            <person name="Mustafa N.S."/>
            <person name="Li S."/>
            <person name="Yun Q."/>
            <person name="Keller S.R."/>
            <person name="Mao J."/>
            <person name="Zhang R."/>
            <person name="Strauss S.H."/>
        </authorList>
    </citation>
    <scope>NUCLEOTIDE SEQUENCE</scope>
    <source>
        <strain evidence="3">GM15</strain>
        <tissue evidence="3">Leaf</tissue>
    </source>
</reference>
<evidence type="ECO:0000313" key="3">
    <source>
        <dbReference type="EMBL" id="KAG6773884.1"/>
    </source>
</evidence>
<dbReference type="InterPro" id="IPR058517">
    <property type="entry name" value="DUF8204"/>
</dbReference>
<dbReference type="OrthoDB" id="510712at2759"/>
<comment type="caution">
    <text evidence="3">The sequence shown here is derived from an EMBL/GenBank/DDBJ whole genome shotgun (WGS) entry which is preliminary data.</text>
</comment>
<dbReference type="Pfam" id="PF26631">
    <property type="entry name" value="DUF8204"/>
    <property type="match status" value="2"/>
</dbReference>
<keyword evidence="4" id="KW-1185">Reference proteome</keyword>
<feature type="compositionally biased region" description="Basic and acidic residues" evidence="1">
    <location>
        <begin position="1"/>
        <end position="25"/>
    </location>
</feature>
<dbReference type="PANTHER" id="PTHR34566">
    <property type="entry name" value="ALTERED INHERITANCE OF MITOCHONDRIA PROTEIN"/>
    <property type="match status" value="1"/>
</dbReference>
<accession>A0A8X8D2V8</accession>
<protein>
    <recommendedName>
        <fullName evidence="2">DUF8204 domain-containing protein</fullName>
    </recommendedName>
</protein>
<sequence>MEEQIEKNHIIQERTDKRTTQRREIGIGIGMESSKREGGEEEKKQTEKRKQIQNEGGGGSNLKGKSCKGYLYYSSALKSNGINPRCIGIPRSLPQIQCSEMQTLGINLLGVGATDKGILPDSVPNRNYARDYMLNAWNIMHCFISSVDDDVPNYVGQSEDEASKDGRTLIDFYYGCAGYSVYANKDLSTDKQVAKTELPVCVGLELLVDRRVASEDSASAPAHIHHKEDGGELPQLQPRRELPQPRAQKPVISAADDFLSRQANS</sequence>
<feature type="compositionally biased region" description="Basic and acidic residues" evidence="1">
    <location>
        <begin position="33"/>
        <end position="52"/>
    </location>
</feature>
<name>A0A8X8D2V8_POPTO</name>
<gene>
    <name evidence="3" type="ORF">POTOM_021223</name>
</gene>
<organism evidence="3 4">
    <name type="scientific">Populus tomentosa</name>
    <name type="common">Chinese white poplar</name>
    <dbReference type="NCBI Taxonomy" id="118781"/>
    <lineage>
        <taxon>Eukaryota</taxon>
        <taxon>Viridiplantae</taxon>
        <taxon>Streptophyta</taxon>
        <taxon>Embryophyta</taxon>
        <taxon>Tracheophyta</taxon>
        <taxon>Spermatophyta</taxon>
        <taxon>Magnoliopsida</taxon>
        <taxon>eudicotyledons</taxon>
        <taxon>Gunneridae</taxon>
        <taxon>Pentapetalae</taxon>
        <taxon>rosids</taxon>
        <taxon>fabids</taxon>
        <taxon>Malpighiales</taxon>
        <taxon>Salicaceae</taxon>
        <taxon>Saliceae</taxon>
        <taxon>Populus</taxon>
    </lineage>
</organism>